<protein>
    <submittedName>
        <fullName evidence="1">Acyl-CoA thioesterase</fullName>
    </submittedName>
</protein>
<dbReference type="Gene3D" id="3.10.129.10">
    <property type="entry name" value="Hotdog Thioesterase"/>
    <property type="match status" value="1"/>
</dbReference>
<reference evidence="1 2" key="1">
    <citation type="submission" date="2018-04" db="EMBL/GenBank/DDBJ databases">
        <title>Flavobacterium sp. nov., isolated from glacier ice.</title>
        <authorList>
            <person name="Liu Q."/>
            <person name="Xin Y.-H."/>
        </authorList>
    </citation>
    <scope>NUCLEOTIDE SEQUENCE [LARGE SCALE GENOMIC DNA]</scope>
    <source>
        <strain evidence="1 2">LB2P30</strain>
    </source>
</reference>
<dbReference type="OrthoDB" id="9791529at2"/>
<evidence type="ECO:0000313" key="1">
    <source>
        <dbReference type="EMBL" id="PWA08239.1"/>
    </source>
</evidence>
<dbReference type="RefSeq" id="WP_116763939.1">
    <property type="nucleotide sequence ID" value="NZ_QCZH01000015.1"/>
</dbReference>
<keyword evidence="2" id="KW-1185">Reference proteome</keyword>
<evidence type="ECO:0000313" key="2">
    <source>
        <dbReference type="Proteomes" id="UP000245618"/>
    </source>
</evidence>
<sequence length="163" mass="19354">MNKNPNSTYKIRFTDCDMFGHLNNSRYLDYLINAREDHLKDFYNFDFNEYYKNDLAWVIGSHEITYIKPALFNEIVSIQSTLLHVDIEFLHLETIMMNEEQNQIKAIMRSKLIPINLKTGKKVPHDLQFMAWAKTIENTEVANQGNLQDRIRQLLTDFKVKHN</sequence>
<name>A0A2U1JTH8_9FLAO</name>
<organism evidence="1 2">
    <name type="scientific">Flavobacterium laiguense</name>
    <dbReference type="NCBI Taxonomy" id="2169409"/>
    <lineage>
        <taxon>Bacteria</taxon>
        <taxon>Pseudomonadati</taxon>
        <taxon>Bacteroidota</taxon>
        <taxon>Flavobacteriia</taxon>
        <taxon>Flavobacteriales</taxon>
        <taxon>Flavobacteriaceae</taxon>
        <taxon>Flavobacterium</taxon>
    </lineage>
</organism>
<gene>
    <name evidence="1" type="ORF">DB891_12630</name>
</gene>
<dbReference type="SUPFAM" id="SSF54637">
    <property type="entry name" value="Thioesterase/thiol ester dehydrase-isomerase"/>
    <property type="match status" value="1"/>
</dbReference>
<proteinExistence type="predicted"/>
<dbReference type="Proteomes" id="UP000245618">
    <property type="component" value="Unassembled WGS sequence"/>
</dbReference>
<dbReference type="Pfam" id="PF13279">
    <property type="entry name" value="4HBT_2"/>
    <property type="match status" value="1"/>
</dbReference>
<dbReference type="AlphaFoldDB" id="A0A2U1JTH8"/>
<accession>A0A2U1JTH8</accession>
<comment type="caution">
    <text evidence="1">The sequence shown here is derived from an EMBL/GenBank/DDBJ whole genome shotgun (WGS) entry which is preliminary data.</text>
</comment>
<dbReference type="EMBL" id="QCZH01000015">
    <property type="protein sequence ID" value="PWA08239.1"/>
    <property type="molecule type" value="Genomic_DNA"/>
</dbReference>
<dbReference type="CDD" id="cd00586">
    <property type="entry name" value="4HBT"/>
    <property type="match status" value="1"/>
</dbReference>
<dbReference type="InterPro" id="IPR029069">
    <property type="entry name" value="HotDog_dom_sf"/>
</dbReference>